<keyword evidence="2" id="KW-0812">Transmembrane</keyword>
<dbReference type="Proteomes" id="UP000705823">
    <property type="component" value="Unassembled WGS sequence"/>
</dbReference>
<gene>
    <name evidence="3" type="ORF">EGH24_13860</name>
</gene>
<keyword evidence="2" id="KW-0472">Membrane</keyword>
<evidence type="ECO:0000256" key="2">
    <source>
        <dbReference type="SAM" id="Phobius"/>
    </source>
</evidence>
<dbReference type="EMBL" id="RKLU01000011">
    <property type="protein sequence ID" value="TQQ78603.1"/>
    <property type="molecule type" value="Genomic_DNA"/>
</dbReference>
<feature type="transmembrane region" description="Helical" evidence="2">
    <location>
        <begin position="9"/>
        <end position="31"/>
    </location>
</feature>
<feature type="region of interest" description="Disordered" evidence="1">
    <location>
        <begin position="218"/>
        <end position="239"/>
    </location>
</feature>
<comment type="caution">
    <text evidence="3">The sequence shown here is derived from an EMBL/GenBank/DDBJ whole genome shotgun (WGS) entry which is preliminary data.</text>
</comment>
<feature type="transmembrane region" description="Helical" evidence="2">
    <location>
        <begin position="657"/>
        <end position="674"/>
    </location>
</feature>
<dbReference type="RefSeq" id="WP_142980729.1">
    <property type="nucleotide sequence ID" value="NZ_RKLU01000011.1"/>
</dbReference>
<feature type="transmembrane region" description="Helical" evidence="2">
    <location>
        <begin position="600"/>
        <end position="622"/>
    </location>
</feature>
<name>A0A8J8P9N8_9EURY</name>
<keyword evidence="2" id="KW-1133">Transmembrane helix</keyword>
<evidence type="ECO:0000256" key="1">
    <source>
        <dbReference type="SAM" id="MobiDB-lite"/>
    </source>
</evidence>
<dbReference type="OrthoDB" id="340654at2157"/>
<reference evidence="3" key="1">
    <citation type="submission" date="2019-02" db="EMBL/GenBank/DDBJ databases">
        <title>Halonotius sp. a new haloarchaeum isolated from saline soil.</title>
        <authorList>
            <person name="Duran-Viseras A."/>
            <person name="Sanchez-Porro C."/>
            <person name="Ventosa A."/>
        </authorList>
    </citation>
    <scope>NUCLEOTIDE SEQUENCE</scope>
    <source>
        <strain evidence="3">F15B</strain>
    </source>
</reference>
<organism evidence="3 4">
    <name type="scientific">Halonotius terrestris</name>
    <dbReference type="NCBI Taxonomy" id="2487750"/>
    <lineage>
        <taxon>Archaea</taxon>
        <taxon>Methanobacteriati</taxon>
        <taxon>Methanobacteriota</taxon>
        <taxon>Stenosarchaea group</taxon>
        <taxon>Halobacteria</taxon>
        <taxon>Halobacteriales</taxon>
        <taxon>Haloferacaceae</taxon>
        <taxon>Halonotius</taxon>
    </lineage>
</organism>
<keyword evidence="4" id="KW-1185">Reference proteome</keyword>
<sequence length="680" mass="72804">MDAWRRRGLFVVGFLVGIVLMGAAIGVMVTLDNSAPVQEGVTLRSPSGTNVTLYGSTNVSLSDPFPNGSTSSSQFADRAVNLTTESGNITLASDADVDARVHTQNLTGTWTNVTHITAGSNTLEVYPESKQRVDVKGDADRLGIRSVQLDDGTTDLYVEGPNNGVATITVYDLPASTTVAAVDPGSGAFLASGTTDANGNLTLDIGLSGHAIQLQTVDDDPPVLSNPEPTGAVSDSPDELRVDVSDPDFADDADEVQVTFYLQGSQIGQTNVTTNGTVTASVNQNFDLGEQVKWNVSAVDSYGNTDARNESFQMPENITLRNESNASQIITDKNITATFYSENGEIVTVKSDSNGDGNISLKGLPDTAFVVTFDGQGWYDRRAYVDRIGEQQNIYLLNSSVYEVDNETAIETTFVYEDRTSEFPPDNTTLEVERAVDPDGDGNYSWAVVAGDFWGAAAEFPFTGQYQERYRLRVTNRNTGESRLLGTHIPVASGVKEIIVGRIIFEAENATGRTFDAGINENTSNLQILYSDPTNQTEEVTIVVHEQGNASNEVFNSTFTDLGTETIVVSLNDSQSQQNWLVSYDGTHSRDGQIYGQRPVGIGGLALLIAPDILGVFGFLMVTFAGALYGPRTALLGAWAMVFMAAGLQFLGLLQVGGVALTVMIIVAVGGTFYKEAMPS</sequence>
<proteinExistence type="predicted"/>
<dbReference type="AlphaFoldDB" id="A0A8J8P9N8"/>
<evidence type="ECO:0000313" key="3">
    <source>
        <dbReference type="EMBL" id="TQQ78603.1"/>
    </source>
</evidence>
<accession>A0A8J8P9N8</accession>
<evidence type="ECO:0000313" key="4">
    <source>
        <dbReference type="Proteomes" id="UP000705823"/>
    </source>
</evidence>
<protein>
    <submittedName>
        <fullName evidence="3">Uncharacterized protein</fullName>
    </submittedName>
</protein>